<evidence type="ECO:0000313" key="2">
    <source>
        <dbReference type="EMBL" id="MBW13604.1"/>
    </source>
</evidence>
<name>A0A2H8THL9_9HEMI</name>
<dbReference type="Pfam" id="PF13843">
    <property type="entry name" value="DDE_Tnp_1_7"/>
    <property type="match status" value="1"/>
</dbReference>
<reference evidence="2" key="1">
    <citation type="submission" date="2017-10" db="EMBL/GenBank/DDBJ databases">
        <title>Transcriptome Assembly of Sugarcane Aphid Adults.</title>
        <authorList>
            <person name="Scully E.D."/>
            <person name="Palmer N.A."/>
            <person name="Geib S.M."/>
            <person name="Sarath G."/>
            <person name="Sattler S.E."/>
        </authorList>
    </citation>
    <scope>NUCLEOTIDE SEQUENCE</scope>
    <source>
        <tissue evidence="2">Whole body</tissue>
    </source>
</reference>
<evidence type="ECO:0000259" key="1">
    <source>
        <dbReference type="Pfam" id="PF13843"/>
    </source>
</evidence>
<proteinExistence type="predicted"/>
<organism evidence="2">
    <name type="scientific">Melanaphis sacchari</name>
    <dbReference type="NCBI Taxonomy" id="742174"/>
    <lineage>
        <taxon>Eukaryota</taxon>
        <taxon>Metazoa</taxon>
        <taxon>Ecdysozoa</taxon>
        <taxon>Arthropoda</taxon>
        <taxon>Hexapoda</taxon>
        <taxon>Insecta</taxon>
        <taxon>Pterygota</taxon>
        <taxon>Neoptera</taxon>
        <taxon>Paraneoptera</taxon>
        <taxon>Hemiptera</taxon>
        <taxon>Sternorrhyncha</taxon>
        <taxon>Aphidomorpha</taxon>
        <taxon>Aphidoidea</taxon>
        <taxon>Aphididae</taxon>
        <taxon>Aphidini</taxon>
        <taxon>Melanaphis</taxon>
    </lineage>
</organism>
<dbReference type="PANTHER" id="PTHR46599:SF3">
    <property type="entry name" value="PIGGYBAC TRANSPOSABLE ELEMENT-DERIVED PROTEIN 4"/>
    <property type="match status" value="1"/>
</dbReference>
<dbReference type="OrthoDB" id="6597409at2759"/>
<dbReference type="PANTHER" id="PTHR46599">
    <property type="entry name" value="PIGGYBAC TRANSPOSABLE ELEMENT-DERIVED PROTEIN 4"/>
    <property type="match status" value="1"/>
</dbReference>
<dbReference type="InterPro" id="IPR029526">
    <property type="entry name" value="PGBD"/>
</dbReference>
<dbReference type="EMBL" id="GFXV01001799">
    <property type="protein sequence ID" value="MBW13604.1"/>
    <property type="molecule type" value="Transcribed_RNA"/>
</dbReference>
<dbReference type="AlphaFoldDB" id="A0A2H8THL9"/>
<gene>
    <name evidence="2" type="primary">PGBD3_3</name>
</gene>
<sequence length="633" mass="73535">MSAKKVSDLEEWLAMDIPDGEDSEDEYDLDDILTNEEAQNEVKKLDKHFLRNEQLSEVTEIVNNDDFIIFDFPESNNQNQSASSGSSIVDTRTLRSQTSQMPIVVNVPVERDVIPEIIEPNIEINRQWKKKDVITAELPQYDVQQLLYNENMFAGCKTATDIFLKFIHPIVDNIIFQSNLYATQNDKNLKLTEKELYAFLGINFCMGYNKLPSYKLYWNTSEDLHVRSISKAMSRDRFREILSNIHVNDNANLPNNNKDKLYKLRPMIDTLNTIFPEAYYGTRELSVDESMIKFKGRSTIKQYNPMKPIKRGYKLWCIADQNGYILKYSVYQGKNETLEQEFDKYNLGERVVLMLTKPFWKQQRIIIFDNYFTSITLLERLKNEQTLACGTIRNNRKGMPQNLKKDSDIKRGDFDHRFSTSGIVIFKWKDNKVVYLASNYHGNETTTVQRTSKDGSKSNVTCPTLVKDYNAFMGGVDHADRLRALYCVDRKSKKWWLRIFWGLLDIVFVNAYVVYCQIFGQMDVLEVRRSIALGLMSECDPTSKRSICLKRTPPNTPSNRRKKAMSIVKDVRLGNRGIHWPAFGSKRGRCELCSIRGVESRPTSTCSHCRVFLCCNEKKNCFVDYHQIDISKK</sequence>
<accession>A0A2H8THL9</accession>
<protein>
    <submittedName>
        <fullName evidence="2">PiggyBac transposable element-derived protein 3</fullName>
    </submittedName>
</protein>
<feature type="domain" description="PiggyBac transposable element-derived protein" evidence="1">
    <location>
        <begin position="159"/>
        <end position="512"/>
    </location>
</feature>